<dbReference type="AlphaFoldDB" id="A0A9X1PT29"/>
<feature type="region of interest" description="Disordered" evidence="1">
    <location>
        <begin position="1"/>
        <end position="25"/>
    </location>
</feature>
<accession>A0A9X1PT29</accession>
<evidence type="ECO:0000313" key="3">
    <source>
        <dbReference type="Proteomes" id="UP001139384"/>
    </source>
</evidence>
<organism evidence="2 3">
    <name type="scientific">Streptomyces muensis</name>
    <dbReference type="NCBI Taxonomy" id="1077944"/>
    <lineage>
        <taxon>Bacteria</taxon>
        <taxon>Bacillati</taxon>
        <taxon>Actinomycetota</taxon>
        <taxon>Actinomycetes</taxon>
        <taxon>Kitasatosporales</taxon>
        <taxon>Streptomycetaceae</taxon>
        <taxon>Streptomyces</taxon>
    </lineage>
</organism>
<evidence type="ECO:0000313" key="2">
    <source>
        <dbReference type="EMBL" id="MCF1592583.1"/>
    </source>
</evidence>
<dbReference type="EMBL" id="JAKEIP010000006">
    <property type="protein sequence ID" value="MCF1592583.1"/>
    <property type="molecule type" value="Genomic_DNA"/>
</dbReference>
<sequence length="101" mass="11056">MSYADYVTGSAQRNSPGNDTGHSASWDCKVGRVTEIASGIVVLELEERSDVAGHPIVFDSLSTFTLDAARKIERIDIYMKMDNEMIRIFAGFPSLTAQPAD</sequence>
<evidence type="ECO:0000256" key="1">
    <source>
        <dbReference type="SAM" id="MobiDB-lite"/>
    </source>
</evidence>
<feature type="compositionally biased region" description="Polar residues" evidence="1">
    <location>
        <begin position="9"/>
        <end position="23"/>
    </location>
</feature>
<reference evidence="2" key="1">
    <citation type="submission" date="2022-01" db="EMBL/GenBank/DDBJ databases">
        <title>Draft Genome Sequences of Seven Type Strains of the Genus Streptomyces.</title>
        <authorList>
            <person name="Aziz S."/>
            <person name="Coretto E."/>
            <person name="Chronakova A."/>
            <person name="Sproer C."/>
            <person name="Huber K."/>
            <person name="Nouioui I."/>
            <person name="Gross H."/>
        </authorList>
    </citation>
    <scope>NUCLEOTIDE SEQUENCE</scope>
    <source>
        <strain evidence="2">DSM 103493</strain>
    </source>
</reference>
<keyword evidence="3" id="KW-1185">Reference proteome</keyword>
<dbReference type="Proteomes" id="UP001139384">
    <property type="component" value="Unassembled WGS sequence"/>
</dbReference>
<proteinExistence type="predicted"/>
<protein>
    <submittedName>
        <fullName evidence="2">Uncharacterized protein</fullName>
    </submittedName>
</protein>
<comment type="caution">
    <text evidence="2">The sequence shown here is derived from an EMBL/GenBank/DDBJ whole genome shotgun (WGS) entry which is preliminary data.</text>
</comment>
<name>A0A9X1PT29_STRM4</name>
<dbReference type="RefSeq" id="WP_234760894.1">
    <property type="nucleotide sequence ID" value="NZ_JAKEIP010000006.1"/>
</dbReference>
<gene>
    <name evidence="2" type="ORF">L0P92_03230</name>
</gene>